<sequence length="73" mass="8117">MEKFEEGSVVIPIAKDSMLDEIQRLKALKISDDLSIGEESMLSEINRLKAFKTCDELPGMAVCEEKTEGLPTD</sequence>
<evidence type="ECO:0000313" key="1">
    <source>
        <dbReference type="EMBL" id="AFK49606.1"/>
    </source>
</evidence>
<name>I3TAR4_LOTJA</name>
<reference evidence="1" key="1">
    <citation type="submission" date="2012-05" db="EMBL/GenBank/DDBJ databases">
        <authorList>
            <person name="Krishnakumar V."/>
            <person name="Cheung F."/>
            <person name="Xiao Y."/>
            <person name="Chan A."/>
            <person name="Moskal W.A."/>
            <person name="Town C.D."/>
        </authorList>
    </citation>
    <scope>NUCLEOTIDE SEQUENCE</scope>
</reference>
<organism evidence="1">
    <name type="scientific">Lotus japonicus</name>
    <name type="common">Lotus corniculatus var. japonicus</name>
    <dbReference type="NCBI Taxonomy" id="34305"/>
    <lineage>
        <taxon>Eukaryota</taxon>
        <taxon>Viridiplantae</taxon>
        <taxon>Streptophyta</taxon>
        <taxon>Embryophyta</taxon>
        <taxon>Tracheophyta</taxon>
        <taxon>Spermatophyta</taxon>
        <taxon>Magnoliopsida</taxon>
        <taxon>eudicotyledons</taxon>
        <taxon>Gunneridae</taxon>
        <taxon>Pentapetalae</taxon>
        <taxon>rosids</taxon>
        <taxon>fabids</taxon>
        <taxon>Fabales</taxon>
        <taxon>Fabaceae</taxon>
        <taxon>Papilionoideae</taxon>
        <taxon>50 kb inversion clade</taxon>
        <taxon>NPAAA clade</taxon>
        <taxon>Hologalegina</taxon>
        <taxon>robinioid clade</taxon>
        <taxon>Loteae</taxon>
        <taxon>Lotus</taxon>
    </lineage>
</organism>
<dbReference type="EMBL" id="BT149812">
    <property type="protein sequence ID" value="AFK49606.1"/>
    <property type="molecule type" value="mRNA"/>
</dbReference>
<protein>
    <submittedName>
        <fullName evidence="1">Uncharacterized protein</fullName>
    </submittedName>
</protein>
<dbReference type="EMBL" id="BT145159">
    <property type="protein sequence ID" value="AFK44953.1"/>
    <property type="molecule type" value="mRNA"/>
</dbReference>
<accession>I3TAR4</accession>
<dbReference type="AlphaFoldDB" id="I3TAR4"/>
<proteinExistence type="evidence at transcript level"/>